<dbReference type="GO" id="GO:0004801">
    <property type="term" value="F:transaldolase activity"/>
    <property type="evidence" value="ECO:0007669"/>
    <property type="project" value="TreeGrafter"/>
</dbReference>
<proteinExistence type="predicted"/>
<organism evidence="2 3">
    <name type="scientific">Steinernema glaseri</name>
    <dbReference type="NCBI Taxonomy" id="37863"/>
    <lineage>
        <taxon>Eukaryota</taxon>
        <taxon>Metazoa</taxon>
        <taxon>Ecdysozoa</taxon>
        <taxon>Nematoda</taxon>
        <taxon>Chromadorea</taxon>
        <taxon>Rhabditida</taxon>
        <taxon>Tylenchina</taxon>
        <taxon>Panagrolaimomorpha</taxon>
        <taxon>Strongyloidoidea</taxon>
        <taxon>Steinernematidae</taxon>
        <taxon>Steinernema</taxon>
    </lineage>
</organism>
<evidence type="ECO:0000313" key="2">
    <source>
        <dbReference type="Proteomes" id="UP000095287"/>
    </source>
</evidence>
<dbReference type="GO" id="GO:0009052">
    <property type="term" value="P:pentose-phosphate shunt, non-oxidative branch"/>
    <property type="evidence" value="ECO:0007669"/>
    <property type="project" value="TreeGrafter"/>
</dbReference>
<sequence>MPFTGVQKIELDGDYGEFSQCGVCGELFEEEGRCGNCSLIPASDQLMNMIVDAHYPCDLEALRQYLPLHVKMTPAFLVSDNMVTAISQRHMNAAVAYARTKASDKPQKDQIALAIDKLWVLLGKEILNVIPDTGRVSVEVDPRLSFSTEGSVAKALSLLQLLEEEGIPKDRVLIELVSTWEGIQAEKELESVHGVHCNMTLVYSFVQAAACAEADLSFITIPVGDIYDWHVKAFPQMMENIVGRNDDPGVVFTQQVFNYYQKFGYRTKIMAASFCNIDQIKGVNGCDVIAISPELLLDLEKDMTVVPIALSVAKAIKSEVSKIEVPKQLLRLWVTEDKKTADLLSKGILELMEEAYRLEQLVAGKF</sequence>
<dbReference type="InterPro" id="IPR013785">
    <property type="entry name" value="Aldolase_TIM"/>
</dbReference>
<dbReference type="PANTHER" id="PTHR10683:SF18">
    <property type="entry name" value="TRANSALDOLASE"/>
    <property type="match status" value="1"/>
</dbReference>
<protein>
    <submittedName>
        <fullName evidence="3">Transaldolase</fullName>
    </submittedName>
</protein>
<dbReference type="SUPFAM" id="SSF51569">
    <property type="entry name" value="Aldolase"/>
    <property type="match status" value="1"/>
</dbReference>
<name>A0A1I7Y269_9BILA</name>
<dbReference type="AlphaFoldDB" id="A0A1I7Y269"/>
<dbReference type="UniPathway" id="UPA00115">
    <property type="reaction ID" value="UER00414"/>
</dbReference>
<evidence type="ECO:0000256" key="1">
    <source>
        <dbReference type="ARBA" id="ARBA00023270"/>
    </source>
</evidence>
<dbReference type="Gene3D" id="3.20.20.70">
    <property type="entry name" value="Aldolase class I"/>
    <property type="match status" value="1"/>
</dbReference>
<dbReference type="Pfam" id="PF00923">
    <property type="entry name" value="TAL_FSA"/>
    <property type="match status" value="1"/>
</dbReference>
<accession>A0A1I7Y269</accession>
<dbReference type="WBParaSite" id="L893_g1190.t1">
    <property type="protein sequence ID" value="L893_g1190.t1"/>
    <property type="gene ID" value="L893_g1190"/>
</dbReference>
<dbReference type="InterPro" id="IPR001585">
    <property type="entry name" value="TAL/FSA"/>
</dbReference>
<dbReference type="Proteomes" id="UP000095287">
    <property type="component" value="Unplaced"/>
</dbReference>
<keyword evidence="2" id="KW-1185">Reference proteome</keyword>
<dbReference type="GO" id="GO:0005975">
    <property type="term" value="P:carbohydrate metabolic process"/>
    <property type="evidence" value="ECO:0007669"/>
    <property type="project" value="InterPro"/>
</dbReference>
<keyword evidence="1" id="KW-0704">Schiff base</keyword>
<reference evidence="3" key="1">
    <citation type="submission" date="2016-11" db="UniProtKB">
        <authorList>
            <consortium name="WormBaseParasite"/>
        </authorList>
    </citation>
    <scope>IDENTIFICATION</scope>
</reference>
<evidence type="ECO:0000313" key="3">
    <source>
        <dbReference type="WBParaSite" id="L893_g1190.t1"/>
    </source>
</evidence>
<dbReference type="PANTHER" id="PTHR10683">
    <property type="entry name" value="TRANSALDOLASE"/>
    <property type="match status" value="1"/>
</dbReference>